<gene>
    <name evidence="4" type="ORF">Aco04nite_50330</name>
</gene>
<sequence>MRRTTRVLAWFAACAVAAGTLFSVTGTAAQAVEGRSLWKIDCAYSHSAPDDPIVFPGQPGASHLHDFLGNASTNAYSMYESMDGVTSTCVNNDRGAYWAPTLYRDGKAVHPDGAVVYYTATAYNAATVEPFPADFKMIVGDKNATTADEARKGPGKIYWGCHNNSQIDYSRREPPTDCTGSVGIQLRVDFPSCWDGITVAGNAIEHMRFPSGGDCPKGFPHALPHIGFHATYDFDSPDTGDITFSSGNVYSVHVDFWNTWDQKTLQTLTDNCLNAKDTSKCGHFTAKNTGSGGSPGKPVPTTPAASPATTVTSSAVTPGATATTAKPATVPAATTPAATTTTTTAPAPAPAGNANPPVRHHAKPRAWHCLWLWHCG</sequence>
<dbReference type="PANTHER" id="PTHR43662:SF3">
    <property type="entry name" value="DOMAIN PROTEIN, PUTATIVE (AFU_ORTHOLOGUE AFUA_6G11970)-RELATED"/>
    <property type="match status" value="1"/>
</dbReference>
<reference evidence="4" key="1">
    <citation type="submission" date="2021-03" db="EMBL/GenBank/DDBJ databases">
        <title>Whole genome shotgun sequence of Actinoplanes consettensis NBRC 14913.</title>
        <authorList>
            <person name="Komaki H."/>
            <person name="Tamura T."/>
        </authorList>
    </citation>
    <scope>NUCLEOTIDE SEQUENCE</scope>
    <source>
        <strain evidence="4">NBRC 14913</strain>
    </source>
</reference>
<feature type="compositionally biased region" description="Low complexity" evidence="1">
    <location>
        <begin position="302"/>
        <end position="357"/>
    </location>
</feature>
<accession>A0A919VV76</accession>
<keyword evidence="2" id="KW-0732">Signal</keyword>
<evidence type="ECO:0000256" key="1">
    <source>
        <dbReference type="SAM" id="MobiDB-lite"/>
    </source>
</evidence>
<feature type="region of interest" description="Disordered" evidence="1">
    <location>
        <begin position="286"/>
        <end position="360"/>
    </location>
</feature>
<name>A0A919VV76_9ACTN</name>
<evidence type="ECO:0000313" key="5">
    <source>
        <dbReference type="Proteomes" id="UP000680865"/>
    </source>
</evidence>
<dbReference type="Proteomes" id="UP000680865">
    <property type="component" value="Unassembled WGS sequence"/>
</dbReference>
<evidence type="ECO:0000259" key="3">
    <source>
        <dbReference type="Pfam" id="PF09362"/>
    </source>
</evidence>
<evidence type="ECO:0000313" key="4">
    <source>
        <dbReference type="EMBL" id="GIM76420.1"/>
    </source>
</evidence>
<dbReference type="PANTHER" id="PTHR43662">
    <property type="match status" value="1"/>
</dbReference>
<keyword evidence="5" id="KW-1185">Reference proteome</keyword>
<protein>
    <recommendedName>
        <fullName evidence="3">DUF1996 domain-containing protein</fullName>
    </recommendedName>
</protein>
<evidence type="ECO:0000256" key="2">
    <source>
        <dbReference type="SAM" id="SignalP"/>
    </source>
</evidence>
<proteinExistence type="predicted"/>
<feature type="domain" description="DUF1996" evidence="3">
    <location>
        <begin position="51"/>
        <end position="260"/>
    </location>
</feature>
<dbReference type="Pfam" id="PF09362">
    <property type="entry name" value="DUF1996"/>
    <property type="match status" value="1"/>
</dbReference>
<dbReference type="AlphaFoldDB" id="A0A919VV76"/>
<dbReference type="InterPro" id="IPR018535">
    <property type="entry name" value="DUF1996"/>
</dbReference>
<comment type="caution">
    <text evidence="4">The sequence shown here is derived from an EMBL/GenBank/DDBJ whole genome shotgun (WGS) entry which is preliminary data.</text>
</comment>
<organism evidence="4 5">
    <name type="scientific">Winogradskya consettensis</name>
    <dbReference type="NCBI Taxonomy" id="113560"/>
    <lineage>
        <taxon>Bacteria</taxon>
        <taxon>Bacillati</taxon>
        <taxon>Actinomycetota</taxon>
        <taxon>Actinomycetes</taxon>
        <taxon>Micromonosporales</taxon>
        <taxon>Micromonosporaceae</taxon>
        <taxon>Winogradskya</taxon>
    </lineage>
</organism>
<dbReference type="RefSeq" id="WP_212999678.1">
    <property type="nucleotide sequence ID" value="NZ_BAAATW010000010.1"/>
</dbReference>
<feature type="signal peptide" evidence="2">
    <location>
        <begin position="1"/>
        <end position="28"/>
    </location>
</feature>
<feature type="chain" id="PRO_5039423500" description="DUF1996 domain-containing protein" evidence="2">
    <location>
        <begin position="29"/>
        <end position="376"/>
    </location>
</feature>
<dbReference type="EMBL" id="BOQP01000027">
    <property type="protein sequence ID" value="GIM76420.1"/>
    <property type="molecule type" value="Genomic_DNA"/>
</dbReference>